<keyword evidence="3 6" id="KW-0032">Aminotransferase</keyword>
<dbReference type="PROSITE" id="PS00599">
    <property type="entry name" value="AA_TRANSFER_CLASS_2"/>
    <property type="match status" value="1"/>
</dbReference>
<dbReference type="InterPro" id="IPR015424">
    <property type="entry name" value="PyrdxlP-dep_Trfase"/>
</dbReference>
<dbReference type="EC" id="2.6.1.9" evidence="6"/>
<dbReference type="Proteomes" id="UP000217676">
    <property type="component" value="Chromosome"/>
</dbReference>
<keyword evidence="6" id="KW-0368">Histidine biosynthesis</keyword>
<evidence type="ECO:0000256" key="3">
    <source>
        <dbReference type="ARBA" id="ARBA00022576"/>
    </source>
</evidence>
<evidence type="ECO:0000256" key="7">
    <source>
        <dbReference type="SAM" id="MobiDB-lite"/>
    </source>
</evidence>
<name>A0A160P912_STRLU</name>
<dbReference type="InterPro" id="IPR015421">
    <property type="entry name" value="PyrdxlP-dep_Trfase_major"/>
</dbReference>
<evidence type="ECO:0000256" key="1">
    <source>
        <dbReference type="ARBA" id="ARBA00001933"/>
    </source>
</evidence>
<dbReference type="GO" id="GO:0030170">
    <property type="term" value="F:pyridoxal phosphate binding"/>
    <property type="evidence" value="ECO:0007669"/>
    <property type="project" value="InterPro"/>
</dbReference>
<dbReference type="Gene3D" id="3.40.640.10">
    <property type="entry name" value="Type I PLP-dependent aspartate aminotransferase-like (Major domain)"/>
    <property type="match status" value="1"/>
</dbReference>
<comment type="cofactor">
    <cofactor evidence="1 6">
        <name>pyridoxal 5'-phosphate</name>
        <dbReference type="ChEBI" id="CHEBI:597326"/>
    </cofactor>
</comment>
<dbReference type="SUPFAM" id="SSF53383">
    <property type="entry name" value="PLP-dependent transferases"/>
    <property type="match status" value="1"/>
</dbReference>
<feature type="region of interest" description="Disordered" evidence="7">
    <location>
        <begin position="364"/>
        <end position="384"/>
    </location>
</feature>
<evidence type="ECO:0000256" key="6">
    <source>
        <dbReference type="HAMAP-Rule" id="MF_01023"/>
    </source>
</evidence>
<evidence type="ECO:0000256" key="5">
    <source>
        <dbReference type="ARBA" id="ARBA00022898"/>
    </source>
</evidence>
<dbReference type="AlphaFoldDB" id="A0A160P912"/>
<keyword evidence="5 6" id="KW-0663">Pyridoxal phosphate</keyword>
<comment type="similarity">
    <text evidence="6">Belongs to the class-II pyridoxal-phosphate-dependent aminotransferase family. Histidinol-phosphate aminotransferase subfamily.</text>
</comment>
<gene>
    <name evidence="6" type="primary">hisC</name>
    <name evidence="9" type="ORF">SLA_6905</name>
</gene>
<dbReference type="InterPro" id="IPR015422">
    <property type="entry name" value="PyrdxlP-dep_Trfase_small"/>
</dbReference>
<dbReference type="InterPro" id="IPR024892">
    <property type="entry name" value="ArAT"/>
</dbReference>
<protein>
    <recommendedName>
        <fullName evidence="6">Histidinol-phosphate aminotransferase</fullName>
        <ecNumber evidence="6">2.6.1.9</ecNumber>
    </recommendedName>
    <alternativeName>
        <fullName evidence="6">Imidazole acetol-phosphate transaminase</fullName>
    </alternativeName>
</protein>
<keyword evidence="10" id="KW-1185">Reference proteome</keyword>
<feature type="modified residue" description="N6-(pyridoxal phosphate)lysine" evidence="6">
    <location>
        <position position="228"/>
    </location>
</feature>
<dbReference type="Gene3D" id="3.90.1150.10">
    <property type="entry name" value="Aspartate Aminotransferase, domain 1"/>
    <property type="match status" value="1"/>
</dbReference>
<evidence type="ECO:0000313" key="10">
    <source>
        <dbReference type="Proteomes" id="UP000217676"/>
    </source>
</evidence>
<reference evidence="9 10" key="1">
    <citation type="journal article" date="2016" name="Genome Announc.">
        <title>Complete Genome Sequence of Thiostrepton-Producing Streptomyces laurentii ATCC 31255.</title>
        <authorList>
            <person name="Doi K."/>
            <person name="Fujino Y."/>
            <person name="Nagayoshi Y."/>
            <person name="Ohshima T."/>
            <person name="Ogata S."/>
        </authorList>
    </citation>
    <scope>NUCLEOTIDE SEQUENCE [LARGE SCALE GENOMIC DNA]</scope>
    <source>
        <strain evidence="9 10">ATCC 31255</strain>
    </source>
</reference>
<evidence type="ECO:0000256" key="2">
    <source>
        <dbReference type="ARBA" id="ARBA00011738"/>
    </source>
</evidence>
<keyword evidence="6" id="KW-0028">Amino-acid biosynthesis</keyword>
<sequence length="384" mass="40646">MSSPPLRAAPPLRAVLGTLASYQPADGLYDSAARPSPLSANESPHDPLPGIVEAIAEAGATVNRYPDPGCGPLIRALGRAHGITEDRIAVGAGSLALLQTLFQSVADPGAGVDAVYAWPSFEVYPTLAALAGVASVHVPLTDDTHDLRAMAARITPRTRLVIVCNPNNPTGTVVGFEELRAFVASVPPTCLVAVDEAYHEYVRDPAASSALPLCATYPNLVVLRTFSKAYGLAGLRTGYLVGDARVVERLRRACLPYAVTSVAQRAAVAALGLEDRLLRRVDDTVAERTRVRDALTRGGWDVPDSQANFLWLRLGPYAAEFGAWCAEQGIAVRAFPDVGVRVSLGSTEDDDRFLAAADAWRSVPRPAEAAGPGQTHQVREAAQT</sequence>
<dbReference type="GO" id="GO:0000105">
    <property type="term" value="P:L-histidine biosynthetic process"/>
    <property type="evidence" value="ECO:0007669"/>
    <property type="project" value="UniProtKB-UniRule"/>
</dbReference>
<dbReference type="HAMAP" id="MF_01023">
    <property type="entry name" value="HisC_aminotrans_2"/>
    <property type="match status" value="1"/>
</dbReference>
<evidence type="ECO:0000259" key="8">
    <source>
        <dbReference type="Pfam" id="PF00155"/>
    </source>
</evidence>
<dbReference type="NCBIfam" id="NF002878">
    <property type="entry name" value="PRK03321.1"/>
    <property type="match status" value="1"/>
</dbReference>
<dbReference type="InterPro" id="IPR005861">
    <property type="entry name" value="HisP_aminotrans"/>
</dbReference>
<dbReference type="EMBL" id="AP017424">
    <property type="protein sequence ID" value="BAU87771.1"/>
    <property type="molecule type" value="Genomic_DNA"/>
</dbReference>
<accession>A0A160P912</accession>
<dbReference type="CDD" id="cd00609">
    <property type="entry name" value="AAT_like"/>
    <property type="match status" value="1"/>
</dbReference>
<dbReference type="GO" id="GO:0004400">
    <property type="term" value="F:histidinol-phosphate transaminase activity"/>
    <property type="evidence" value="ECO:0007669"/>
    <property type="project" value="UniProtKB-UniRule"/>
</dbReference>
<dbReference type="InterPro" id="IPR001917">
    <property type="entry name" value="Aminotrans_II_pyridoxalP_BS"/>
</dbReference>
<dbReference type="PANTHER" id="PTHR43643:SF3">
    <property type="entry name" value="HISTIDINOL-PHOSPHATE AMINOTRANSFERASE"/>
    <property type="match status" value="1"/>
</dbReference>
<comment type="catalytic activity">
    <reaction evidence="6">
        <text>L-histidinol phosphate + 2-oxoglutarate = 3-(imidazol-4-yl)-2-oxopropyl phosphate + L-glutamate</text>
        <dbReference type="Rhea" id="RHEA:23744"/>
        <dbReference type="ChEBI" id="CHEBI:16810"/>
        <dbReference type="ChEBI" id="CHEBI:29985"/>
        <dbReference type="ChEBI" id="CHEBI:57766"/>
        <dbReference type="ChEBI" id="CHEBI:57980"/>
        <dbReference type="EC" id="2.6.1.9"/>
    </reaction>
</comment>
<evidence type="ECO:0000256" key="4">
    <source>
        <dbReference type="ARBA" id="ARBA00022679"/>
    </source>
</evidence>
<keyword evidence="4 6" id="KW-0808">Transferase</keyword>
<dbReference type="InterPro" id="IPR004839">
    <property type="entry name" value="Aminotransferase_I/II_large"/>
</dbReference>
<feature type="domain" description="Aminotransferase class I/classII large" evidence="8">
    <location>
        <begin position="38"/>
        <end position="354"/>
    </location>
</feature>
<comment type="pathway">
    <text evidence="6">Amino-acid biosynthesis; L-histidine biosynthesis; L-histidine from 5-phospho-alpha-D-ribose 1-diphosphate: step 7/9.</text>
</comment>
<dbReference type="UniPathway" id="UPA00031">
    <property type="reaction ID" value="UER00012"/>
</dbReference>
<dbReference type="PANTHER" id="PTHR43643">
    <property type="entry name" value="HISTIDINOL-PHOSPHATE AMINOTRANSFERASE 2"/>
    <property type="match status" value="1"/>
</dbReference>
<dbReference type="Pfam" id="PF00155">
    <property type="entry name" value="Aminotran_1_2"/>
    <property type="match status" value="1"/>
</dbReference>
<evidence type="ECO:0000313" key="9">
    <source>
        <dbReference type="EMBL" id="BAU87771.1"/>
    </source>
</evidence>
<comment type="subunit">
    <text evidence="2 6">Homodimer.</text>
</comment>
<dbReference type="InterPro" id="IPR050106">
    <property type="entry name" value="HistidinolP_aminotransfase"/>
</dbReference>
<organism evidence="9 10">
    <name type="scientific">Streptomyces laurentii</name>
    <dbReference type="NCBI Taxonomy" id="39478"/>
    <lineage>
        <taxon>Bacteria</taxon>
        <taxon>Bacillati</taxon>
        <taxon>Actinomycetota</taxon>
        <taxon>Actinomycetes</taxon>
        <taxon>Kitasatosporales</taxon>
        <taxon>Streptomycetaceae</taxon>
        <taxon>Streptomyces</taxon>
    </lineage>
</organism>
<dbReference type="RefSeq" id="WP_359879901.1">
    <property type="nucleotide sequence ID" value="NZ_JBEYHT010000037.1"/>
</dbReference>
<dbReference type="KEGG" id="slau:SLA_6905"/>
<proteinExistence type="inferred from homology"/>